<accession>A0ABQ2DGD2</accession>
<evidence type="ECO:0000313" key="1">
    <source>
        <dbReference type="EMBL" id="GGJ53492.1"/>
    </source>
</evidence>
<name>A0ABQ2DGD2_9DEIO</name>
<protein>
    <recommendedName>
        <fullName evidence="3">Transposase DDE domain-containing protein</fullName>
    </recommendedName>
</protein>
<comment type="caution">
    <text evidence="1">The sequence shown here is derived from an EMBL/GenBank/DDBJ whole genome shotgun (WGS) entry which is preliminary data.</text>
</comment>
<dbReference type="Proteomes" id="UP000632222">
    <property type="component" value="Unassembled WGS sequence"/>
</dbReference>
<keyword evidence="2" id="KW-1185">Reference proteome</keyword>
<sequence>MWDGAGLLTFNPEHKMFLLLSFTRDVKRLGWWVSCCSNLMQRGFAQAFSVGAPTRTTTFSTSGSSSAWVLNASCTSLKG</sequence>
<evidence type="ECO:0000313" key="2">
    <source>
        <dbReference type="Proteomes" id="UP000632222"/>
    </source>
</evidence>
<gene>
    <name evidence="1" type="ORF">GCM10008938_44400</name>
</gene>
<dbReference type="EMBL" id="BMOD01000027">
    <property type="protein sequence ID" value="GGJ53492.1"/>
    <property type="molecule type" value="Genomic_DNA"/>
</dbReference>
<evidence type="ECO:0008006" key="3">
    <source>
        <dbReference type="Google" id="ProtNLM"/>
    </source>
</evidence>
<reference evidence="2" key="1">
    <citation type="journal article" date="2019" name="Int. J. Syst. Evol. Microbiol.">
        <title>The Global Catalogue of Microorganisms (GCM) 10K type strain sequencing project: providing services to taxonomists for standard genome sequencing and annotation.</title>
        <authorList>
            <consortium name="The Broad Institute Genomics Platform"/>
            <consortium name="The Broad Institute Genome Sequencing Center for Infectious Disease"/>
            <person name="Wu L."/>
            <person name="Ma J."/>
        </authorList>
    </citation>
    <scope>NUCLEOTIDE SEQUENCE [LARGE SCALE GENOMIC DNA]</scope>
    <source>
        <strain evidence="2">JCM 14370</strain>
    </source>
</reference>
<proteinExistence type="predicted"/>
<organism evidence="1 2">
    <name type="scientific">Deinococcus roseus</name>
    <dbReference type="NCBI Taxonomy" id="392414"/>
    <lineage>
        <taxon>Bacteria</taxon>
        <taxon>Thermotogati</taxon>
        <taxon>Deinococcota</taxon>
        <taxon>Deinococci</taxon>
        <taxon>Deinococcales</taxon>
        <taxon>Deinococcaceae</taxon>
        <taxon>Deinococcus</taxon>
    </lineage>
</organism>